<protein>
    <submittedName>
        <fullName evidence="2">Uncharacterized protein</fullName>
    </submittedName>
</protein>
<organism evidence="2 3">
    <name type="scientific">Trifolium medium</name>
    <dbReference type="NCBI Taxonomy" id="97028"/>
    <lineage>
        <taxon>Eukaryota</taxon>
        <taxon>Viridiplantae</taxon>
        <taxon>Streptophyta</taxon>
        <taxon>Embryophyta</taxon>
        <taxon>Tracheophyta</taxon>
        <taxon>Spermatophyta</taxon>
        <taxon>Magnoliopsida</taxon>
        <taxon>eudicotyledons</taxon>
        <taxon>Gunneridae</taxon>
        <taxon>Pentapetalae</taxon>
        <taxon>rosids</taxon>
        <taxon>fabids</taxon>
        <taxon>Fabales</taxon>
        <taxon>Fabaceae</taxon>
        <taxon>Papilionoideae</taxon>
        <taxon>50 kb inversion clade</taxon>
        <taxon>NPAAA clade</taxon>
        <taxon>Hologalegina</taxon>
        <taxon>IRL clade</taxon>
        <taxon>Trifolieae</taxon>
        <taxon>Trifolium</taxon>
    </lineage>
</organism>
<dbReference type="Proteomes" id="UP000265520">
    <property type="component" value="Unassembled WGS sequence"/>
</dbReference>
<feature type="coiled-coil region" evidence="1">
    <location>
        <begin position="86"/>
        <end position="113"/>
    </location>
</feature>
<evidence type="ECO:0000256" key="1">
    <source>
        <dbReference type="SAM" id="Coils"/>
    </source>
</evidence>
<dbReference type="AlphaFoldDB" id="A0A392RYQ0"/>
<sequence>SRTGGPHKLQTGLPASNFVLPPAFGNSPLFSEETEVVVSDAEKSILEGLGPVAMKNVITESSVAVFKLLEAVSFLNGRECKYLQERDEVRRQKELLEKRLSESEVSLKAYREQHKT</sequence>
<dbReference type="EMBL" id="LXQA010295737">
    <property type="protein sequence ID" value="MCI41743.1"/>
    <property type="molecule type" value="Genomic_DNA"/>
</dbReference>
<accession>A0A392RYQ0</accession>
<evidence type="ECO:0000313" key="2">
    <source>
        <dbReference type="EMBL" id="MCI41743.1"/>
    </source>
</evidence>
<feature type="non-terminal residue" evidence="2">
    <location>
        <position position="1"/>
    </location>
</feature>
<keyword evidence="3" id="KW-1185">Reference proteome</keyword>
<keyword evidence="1" id="KW-0175">Coiled coil</keyword>
<comment type="caution">
    <text evidence="2">The sequence shown here is derived from an EMBL/GenBank/DDBJ whole genome shotgun (WGS) entry which is preliminary data.</text>
</comment>
<proteinExistence type="predicted"/>
<feature type="non-terminal residue" evidence="2">
    <location>
        <position position="116"/>
    </location>
</feature>
<reference evidence="2 3" key="1">
    <citation type="journal article" date="2018" name="Front. Plant Sci.">
        <title>Red Clover (Trifolium pratense) and Zigzag Clover (T. medium) - A Picture of Genomic Similarities and Differences.</title>
        <authorList>
            <person name="Dluhosova J."/>
            <person name="Istvanek J."/>
            <person name="Nedelnik J."/>
            <person name="Repkova J."/>
        </authorList>
    </citation>
    <scope>NUCLEOTIDE SEQUENCE [LARGE SCALE GENOMIC DNA]</scope>
    <source>
        <strain evidence="3">cv. 10/8</strain>
        <tissue evidence="2">Leaf</tissue>
    </source>
</reference>
<evidence type="ECO:0000313" key="3">
    <source>
        <dbReference type="Proteomes" id="UP000265520"/>
    </source>
</evidence>
<name>A0A392RYQ0_9FABA</name>